<dbReference type="AlphaFoldDB" id="A0A0A8ZFU9"/>
<sequence length="22" mass="2882">MMRIMWEWMMRESMVYLVNQCL</sequence>
<protein>
    <submittedName>
        <fullName evidence="1">Uncharacterized protein</fullName>
    </submittedName>
</protein>
<reference evidence="1" key="1">
    <citation type="submission" date="2014-09" db="EMBL/GenBank/DDBJ databases">
        <authorList>
            <person name="Magalhaes I.L.F."/>
            <person name="Oliveira U."/>
            <person name="Santos F.R."/>
            <person name="Vidigal T.H.D.A."/>
            <person name="Brescovit A.D."/>
            <person name="Santos A.J."/>
        </authorList>
    </citation>
    <scope>NUCLEOTIDE SEQUENCE</scope>
    <source>
        <tissue evidence="1">Shoot tissue taken approximately 20 cm above the soil surface</tissue>
    </source>
</reference>
<organism evidence="1">
    <name type="scientific">Arundo donax</name>
    <name type="common">Giant reed</name>
    <name type="synonym">Donax arundinaceus</name>
    <dbReference type="NCBI Taxonomy" id="35708"/>
    <lineage>
        <taxon>Eukaryota</taxon>
        <taxon>Viridiplantae</taxon>
        <taxon>Streptophyta</taxon>
        <taxon>Embryophyta</taxon>
        <taxon>Tracheophyta</taxon>
        <taxon>Spermatophyta</taxon>
        <taxon>Magnoliopsida</taxon>
        <taxon>Liliopsida</taxon>
        <taxon>Poales</taxon>
        <taxon>Poaceae</taxon>
        <taxon>PACMAD clade</taxon>
        <taxon>Arundinoideae</taxon>
        <taxon>Arundineae</taxon>
        <taxon>Arundo</taxon>
    </lineage>
</organism>
<evidence type="ECO:0000313" key="1">
    <source>
        <dbReference type="EMBL" id="JAD38289.1"/>
    </source>
</evidence>
<reference evidence="1" key="2">
    <citation type="journal article" date="2015" name="Data Brief">
        <title>Shoot transcriptome of the giant reed, Arundo donax.</title>
        <authorList>
            <person name="Barrero R.A."/>
            <person name="Guerrero F.D."/>
            <person name="Moolhuijzen P."/>
            <person name="Goolsby J.A."/>
            <person name="Tidwell J."/>
            <person name="Bellgard S.E."/>
            <person name="Bellgard M.I."/>
        </authorList>
    </citation>
    <scope>NUCLEOTIDE SEQUENCE</scope>
    <source>
        <tissue evidence="1">Shoot tissue taken approximately 20 cm above the soil surface</tissue>
    </source>
</reference>
<accession>A0A0A8ZFU9</accession>
<proteinExistence type="predicted"/>
<name>A0A0A8ZFU9_ARUDO</name>
<dbReference type="EMBL" id="GBRH01259606">
    <property type="protein sequence ID" value="JAD38289.1"/>
    <property type="molecule type" value="Transcribed_RNA"/>
</dbReference>